<sequence>MTNKTITAFFDSYEDASEAVRRLEAAGVSHRDISLVASNDGDRYSSHASRTFDGTNHHDDDVSDGAGTGATVGTLAGGGAGLLAGLGMLAIPGLGPVVAAGWLVSTLVGAGAGAAVGGIAGALVDAGVDENDAHAYAEGIRRGGALVTVRASEAEVERIVDILDDEGTVDFDERETTWRSEGWTGAGASTTGTTSAASTTGLTDRAASAGREMDEVIPVAEEELHVGKREVNRGRVRLHSRVIERPVQEQVTLREERVDVERRPVSGTTQAGASGGDLFQERTIEVEERGEEAVVSKEARVVEEVVVRKEAEQRTETVSDTVRKTEVDVEDDRNIRGTGTTGLPGDRKL</sequence>
<evidence type="ECO:0000313" key="4">
    <source>
        <dbReference type="Proteomes" id="UP001017257"/>
    </source>
</evidence>
<accession>A0ABY5RMA0</accession>
<dbReference type="EMBL" id="CP102845">
    <property type="protein sequence ID" value="UVF17927.1"/>
    <property type="molecule type" value="Genomic_DNA"/>
</dbReference>
<protein>
    <submittedName>
        <fullName evidence="3">YsnF/AvaK domain-containing protein</fullName>
    </submittedName>
</protein>
<dbReference type="InterPro" id="IPR052948">
    <property type="entry name" value="Low_temp-induced_all0457"/>
</dbReference>
<dbReference type="PANTHER" id="PTHR36109">
    <property type="entry name" value="MEMBRANE PROTEIN-RELATED"/>
    <property type="match status" value="1"/>
</dbReference>
<dbReference type="PANTHER" id="PTHR36109:SF2">
    <property type="entry name" value="MEMBRANE PROTEIN"/>
    <property type="match status" value="1"/>
</dbReference>
<feature type="region of interest" description="Disordered" evidence="1">
    <location>
        <begin position="310"/>
        <end position="349"/>
    </location>
</feature>
<feature type="region of interest" description="Disordered" evidence="1">
    <location>
        <begin position="182"/>
        <end position="201"/>
    </location>
</feature>
<feature type="region of interest" description="Disordered" evidence="1">
    <location>
        <begin position="41"/>
        <end position="65"/>
    </location>
</feature>
<feature type="compositionally biased region" description="Low complexity" evidence="1">
    <location>
        <begin position="186"/>
        <end position="201"/>
    </location>
</feature>
<reference evidence="3" key="1">
    <citation type="submission" date="2022-08" db="EMBL/GenBank/DDBJ databases">
        <title>Microvirga terrae sp. nov., isolated from soil.</title>
        <authorList>
            <person name="Kim K.H."/>
            <person name="Seo Y.L."/>
            <person name="Kim J.M."/>
            <person name="Lee J.K."/>
            <person name="Han D.M."/>
            <person name="Jeon C.O."/>
        </authorList>
    </citation>
    <scope>NUCLEOTIDE SEQUENCE</scope>
    <source>
        <strain evidence="3">R24</strain>
    </source>
</reference>
<evidence type="ECO:0000313" key="3">
    <source>
        <dbReference type="EMBL" id="UVF17927.1"/>
    </source>
</evidence>
<proteinExistence type="predicted"/>
<name>A0ABY5RMA0_9HYPH</name>
<feature type="domain" description="DUF2382" evidence="2">
    <location>
        <begin position="217"/>
        <end position="329"/>
    </location>
</feature>
<evidence type="ECO:0000256" key="1">
    <source>
        <dbReference type="SAM" id="MobiDB-lite"/>
    </source>
</evidence>
<evidence type="ECO:0000259" key="2">
    <source>
        <dbReference type="Pfam" id="PF09557"/>
    </source>
</evidence>
<organism evidence="3 4">
    <name type="scientific">Microvirga terrae</name>
    <dbReference type="NCBI Taxonomy" id="2740529"/>
    <lineage>
        <taxon>Bacteria</taxon>
        <taxon>Pseudomonadati</taxon>
        <taxon>Pseudomonadota</taxon>
        <taxon>Alphaproteobacteria</taxon>
        <taxon>Hyphomicrobiales</taxon>
        <taxon>Methylobacteriaceae</taxon>
        <taxon>Microvirga</taxon>
    </lineage>
</organism>
<dbReference type="RefSeq" id="WP_259060066.1">
    <property type="nucleotide sequence ID" value="NZ_CP102845.1"/>
</dbReference>
<gene>
    <name evidence="3" type="ORF">HPT29_015535</name>
</gene>
<keyword evidence="4" id="KW-1185">Reference proteome</keyword>
<dbReference type="Pfam" id="PF09557">
    <property type="entry name" value="DUF2382"/>
    <property type="match status" value="1"/>
</dbReference>
<dbReference type="Proteomes" id="UP001017257">
    <property type="component" value="Chromosome"/>
</dbReference>
<feature type="compositionally biased region" description="Basic and acidic residues" evidence="1">
    <location>
        <begin position="310"/>
        <end position="335"/>
    </location>
</feature>
<dbReference type="InterPro" id="IPR019060">
    <property type="entry name" value="DUF2382"/>
</dbReference>